<sequence>MTACERMNEAAVQWHREWAREVRIRSQKASSGWIQGKNGGDGRQGRRRDVGGDADEDIGVCPDMKEAWRDAARRSRRSRARS</sequence>
<accession>M7Z4Q5</accession>
<name>M7Z4Q5_TRIUA</name>
<proteinExistence type="predicted"/>
<gene>
    <name evidence="2" type="ORF">TRIUR3_14440</name>
</gene>
<organism evidence="2">
    <name type="scientific">Triticum urartu</name>
    <name type="common">Red wild einkorn</name>
    <name type="synonym">Crithodium urartu</name>
    <dbReference type="NCBI Taxonomy" id="4572"/>
    <lineage>
        <taxon>Eukaryota</taxon>
        <taxon>Viridiplantae</taxon>
        <taxon>Streptophyta</taxon>
        <taxon>Embryophyta</taxon>
        <taxon>Tracheophyta</taxon>
        <taxon>Spermatophyta</taxon>
        <taxon>Magnoliopsida</taxon>
        <taxon>Liliopsida</taxon>
        <taxon>Poales</taxon>
        <taxon>Poaceae</taxon>
        <taxon>BOP clade</taxon>
        <taxon>Pooideae</taxon>
        <taxon>Triticodae</taxon>
        <taxon>Triticeae</taxon>
        <taxon>Triticinae</taxon>
        <taxon>Triticum</taxon>
    </lineage>
</organism>
<feature type="region of interest" description="Disordered" evidence="1">
    <location>
        <begin position="26"/>
        <end position="60"/>
    </location>
</feature>
<dbReference type="EMBL" id="KD262311">
    <property type="protein sequence ID" value="EMS47365.1"/>
    <property type="molecule type" value="Genomic_DNA"/>
</dbReference>
<evidence type="ECO:0000256" key="1">
    <source>
        <dbReference type="SAM" id="MobiDB-lite"/>
    </source>
</evidence>
<reference evidence="2" key="1">
    <citation type="journal article" date="2013" name="Nature">
        <title>Draft genome of the wheat A-genome progenitor Triticum urartu.</title>
        <authorList>
            <person name="Ling H.Q."/>
            <person name="Zhao S."/>
            <person name="Liu D."/>
            <person name="Wang J."/>
            <person name="Sun H."/>
            <person name="Zhang C."/>
            <person name="Fan H."/>
            <person name="Li D."/>
            <person name="Dong L."/>
            <person name="Tao Y."/>
            <person name="Gao C."/>
            <person name="Wu H."/>
            <person name="Li Y."/>
            <person name="Cui Y."/>
            <person name="Guo X."/>
            <person name="Zheng S."/>
            <person name="Wang B."/>
            <person name="Yu K."/>
            <person name="Liang Q."/>
            <person name="Yang W."/>
            <person name="Lou X."/>
            <person name="Chen J."/>
            <person name="Feng M."/>
            <person name="Jian J."/>
            <person name="Zhang X."/>
            <person name="Luo G."/>
            <person name="Jiang Y."/>
            <person name="Liu J."/>
            <person name="Wang Z."/>
            <person name="Sha Y."/>
            <person name="Zhang B."/>
            <person name="Wu H."/>
            <person name="Tang D."/>
            <person name="Shen Q."/>
            <person name="Xue P."/>
            <person name="Zou S."/>
            <person name="Wang X."/>
            <person name="Liu X."/>
            <person name="Wang F."/>
            <person name="Yang Y."/>
            <person name="An X."/>
            <person name="Dong Z."/>
            <person name="Zhang K."/>
            <person name="Zhang X."/>
            <person name="Luo M.C."/>
            <person name="Dvorak J."/>
            <person name="Tong Y."/>
            <person name="Wang J."/>
            <person name="Yang H."/>
            <person name="Li Z."/>
            <person name="Wang D."/>
            <person name="Zhang A."/>
            <person name="Wang J."/>
        </authorList>
    </citation>
    <scope>NUCLEOTIDE SEQUENCE</scope>
</reference>
<evidence type="ECO:0000313" key="2">
    <source>
        <dbReference type="EMBL" id="EMS47365.1"/>
    </source>
</evidence>
<dbReference type="AlphaFoldDB" id="M7Z4Q5"/>
<protein>
    <submittedName>
        <fullName evidence="2">Uncharacterized protein</fullName>
    </submittedName>
</protein>